<evidence type="ECO:0000313" key="2">
    <source>
        <dbReference type="RefSeq" id="XP_073793737.1"/>
    </source>
</evidence>
<gene>
    <name evidence="2" type="primary">LOC137488986</name>
</gene>
<organism evidence="1 2">
    <name type="scientific">Danio rerio</name>
    <name type="common">Zebrafish</name>
    <name type="synonym">Brachydanio rerio</name>
    <dbReference type="NCBI Taxonomy" id="7955"/>
    <lineage>
        <taxon>Eukaryota</taxon>
        <taxon>Metazoa</taxon>
        <taxon>Chordata</taxon>
        <taxon>Craniata</taxon>
        <taxon>Vertebrata</taxon>
        <taxon>Euteleostomi</taxon>
        <taxon>Actinopterygii</taxon>
        <taxon>Neopterygii</taxon>
        <taxon>Teleostei</taxon>
        <taxon>Ostariophysi</taxon>
        <taxon>Cypriniformes</taxon>
        <taxon>Danionidae</taxon>
        <taxon>Danioninae</taxon>
        <taxon>Danio</taxon>
    </lineage>
</organism>
<evidence type="ECO:0000313" key="1">
    <source>
        <dbReference type="Proteomes" id="UP000000437"/>
    </source>
</evidence>
<dbReference type="RefSeq" id="XP_073793737.1">
    <property type="nucleotide sequence ID" value="XM_073937636.1"/>
</dbReference>
<accession>A0AC58IHN6</accession>
<protein>
    <submittedName>
        <fullName evidence="2">Uncharacterized protein isoform X2</fullName>
    </submittedName>
</protein>
<proteinExistence type="predicted"/>
<keyword evidence="1" id="KW-1185">Reference proteome</keyword>
<sequence>MDICRYKHVMSEHTSENLSEHTLPAFDHAMAATTSVCVGGKKEDAGFCVERLDNFSSFCPRLDEEGRTVAVEAGSALEGPSTTTKVEGNSNGTLLETISFCSDFCPWLDEEWAVDSDAGTASDEHLPEDTEEDDTPAPETRGSRWSRVRAFFKRVWKAIKKPFLRRTRVEPQTPPGMPVPWNSLESVSGESGSWNSNDSEDFLRVSGSWTSVDSDLDSESFSGESGSWNSNDSEDFLRVSGSWTSVDSDLDSESFSGVSGSWSSVDSNPDSESFSGESGSWTSVDSDLDSESFSGVSGSWSSVDSNPDSESFSGVSGSWNSVDLDPESVPGVSLVQNSVDSDPESVPGVPVIQNSVDSDPESVPVIQNSVDSDPESVPGVSVVQNSVDSDPESLPGVPVVQNSVDSDPESVPGVSVVQNSVDSDPESVPGVSVVQNSVDSDPESVPGVSVVQNSVDSDPESLPGVPVVQNSVDSDPESLPGAPVVQNSVDPDPEPVPGVSVVQNFVDPDPEPVSGVFGPWNTVDSDSESIPGVSELQNSVVPDPEPVPEASGLQNTFGPDSDPAPGPSWLWDTVNPEPEFVLEGFCYRYTGNQVPEPEVQNSADLESEPVPGPSGLQETADVKSSSALGFSKCDANTAPLHSLYSFGKVLGSGSFGTTYRAVRKSDGKEVAIKKIPKRMDDRHISAPGCSKPAYKEAAYMLILKDPTPSIYLIELYEWFDQEGFISLVMEYPKPCVSLLEYVKSHGRLTEEVARYLLHQLVQAVVHCIDHGISHNDMHEENILVNTETLDLKLIDFGCASKIREDQYVDFIRSSVVTLGYLLNYMVNAKALLYSWHEETNRLQFNPNLSSECCDLIEKCVEEHSWTLEDILQHEWMKKLLMKRG</sequence>
<reference evidence="2" key="1">
    <citation type="submission" date="2025-08" db="UniProtKB">
        <authorList>
            <consortium name="RefSeq"/>
        </authorList>
    </citation>
    <scope>IDENTIFICATION</scope>
    <source>
        <strain evidence="2">Tuebingen</strain>
        <tissue evidence="2">Fibroblasts and whole tissue</tissue>
    </source>
</reference>
<dbReference type="Proteomes" id="UP000000437">
    <property type="component" value="Chromosome 22"/>
</dbReference>
<name>A0AC58IHN6_DANRE</name>